<dbReference type="Gene3D" id="3.40.50.360">
    <property type="match status" value="1"/>
</dbReference>
<dbReference type="EMBL" id="HBDW01002360">
    <property type="protein sequence ID" value="CAD8218195.1"/>
    <property type="molecule type" value="Transcribed_RNA"/>
</dbReference>
<evidence type="ECO:0000259" key="7">
    <source>
        <dbReference type="PROSITE" id="PS50902"/>
    </source>
</evidence>
<evidence type="ECO:0000313" key="8">
    <source>
        <dbReference type="EMBL" id="CAD8218195.1"/>
    </source>
</evidence>
<dbReference type="NCBIfam" id="TIGR01752">
    <property type="entry name" value="flav_long"/>
    <property type="match status" value="1"/>
</dbReference>
<dbReference type="InterPro" id="IPR010086">
    <property type="entry name" value="Flavodoxin_lc"/>
</dbReference>
<comment type="similarity">
    <text evidence="2">Belongs to the flavodoxin family.</text>
</comment>
<accession>A0A7R9SXJ8</accession>
<keyword evidence="3" id="KW-0813">Transport</keyword>
<evidence type="ECO:0000256" key="6">
    <source>
        <dbReference type="ARBA" id="ARBA00022982"/>
    </source>
</evidence>
<evidence type="ECO:0000256" key="4">
    <source>
        <dbReference type="ARBA" id="ARBA00022630"/>
    </source>
</evidence>
<dbReference type="GO" id="GO:0009055">
    <property type="term" value="F:electron transfer activity"/>
    <property type="evidence" value="ECO:0007669"/>
    <property type="project" value="InterPro"/>
</dbReference>
<keyword evidence="5" id="KW-0288">FMN</keyword>
<dbReference type="InterPro" id="IPR008254">
    <property type="entry name" value="Flavodoxin/NO_synth"/>
</dbReference>
<evidence type="ECO:0000256" key="2">
    <source>
        <dbReference type="ARBA" id="ARBA00005267"/>
    </source>
</evidence>
<name>A0A7R9SXJ8_9CHLO</name>
<dbReference type="PANTHER" id="PTHR42809">
    <property type="entry name" value="FLAVODOXIN 2"/>
    <property type="match status" value="1"/>
</dbReference>
<organism evidence="8">
    <name type="scientific">Pycnococcus provasolii</name>
    <dbReference type="NCBI Taxonomy" id="41880"/>
    <lineage>
        <taxon>Eukaryota</taxon>
        <taxon>Viridiplantae</taxon>
        <taxon>Chlorophyta</taxon>
        <taxon>Pseudoscourfieldiophyceae</taxon>
        <taxon>Pseudoscourfieldiales</taxon>
        <taxon>Pycnococcaceae</taxon>
        <taxon>Pycnococcus</taxon>
    </lineage>
</organism>
<dbReference type="InterPro" id="IPR001226">
    <property type="entry name" value="Flavodoxin_CS"/>
</dbReference>
<dbReference type="InterPro" id="IPR029039">
    <property type="entry name" value="Flavoprotein-like_sf"/>
</dbReference>
<protein>
    <recommendedName>
        <fullName evidence="7">Flavodoxin-like domain-containing protein</fullName>
    </recommendedName>
</protein>
<dbReference type="PIRSF" id="PIRSF038996">
    <property type="entry name" value="FldA"/>
    <property type="match status" value="1"/>
</dbReference>
<dbReference type="AlphaFoldDB" id="A0A7R9SXJ8"/>
<comment type="cofactor">
    <cofactor evidence="1">
        <name>FMN</name>
        <dbReference type="ChEBI" id="CHEBI:58210"/>
    </cofactor>
</comment>
<evidence type="ECO:0000256" key="3">
    <source>
        <dbReference type="ARBA" id="ARBA00022448"/>
    </source>
</evidence>
<evidence type="ECO:0000256" key="5">
    <source>
        <dbReference type="ARBA" id="ARBA00022643"/>
    </source>
</evidence>
<evidence type="ECO:0000256" key="1">
    <source>
        <dbReference type="ARBA" id="ARBA00001917"/>
    </source>
</evidence>
<dbReference type="PROSITE" id="PS00201">
    <property type="entry name" value="FLAVODOXIN"/>
    <property type="match status" value="1"/>
</dbReference>
<dbReference type="GO" id="GO:0010181">
    <property type="term" value="F:FMN binding"/>
    <property type="evidence" value="ECO:0007669"/>
    <property type="project" value="InterPro"/>
</dbReference>
<sequence>MIFKSSLRVRLSTFVAPRRVRRGVAARSEVGLFYSTSTGNTECAAEWVQDKFGDGITAPMDMCETKVEDLKKCDALIVGAPTWNTGSDEQRTGTAWDDTFDEVKNLDLSGKKVAVFGCGDSAAYSEYFCDGIEELHSAFKAAGATMVGEVSTDGYDYAESKSVVDGKFLGLPLDEDNEGDQTEARVEAWVEQLKAAGFA</sequence>
<reference evidence="8" key="1">
    <citation type="submission" date="2021-01" db="EMBL/GenBank/DDBJ databases">
        <authorList>
            <person name="Corre E."/>
            <person name="Pelletier E."/>
            <person name="Niang G."/>
            <person name="Scheremetjew M."/>
            <person name="Finn R."/>
            <person name="Kale V."/>
            <person name="Holt S."/>
            <person name="Cochrane G."/>
            <person name="Meng A."/>
            <person name="Brown T."/>
            <person name="Cohen L."/>
        </authorList>
    </citation>
    <scope>NUCLEOTIDE SEQUENCE</scope>
    <source>
        <strain evidence="8">RCC251</strain>
    </source>
</reference>
<dbReference type="InterPro" id="IPR050619">
    <property type="entry name" value="Flavodoxin"/>
</dbReference>
<dbReference type="SUPFAM" id="SSF52218">
    <property type="entry name" value="Flavoproteins"/>
    <property type="match status" value="1"/>
</dbReference>
<keyword evidence="6" id="KW-0249">Electron transport</keyword>
<keyword evidence="4" id="KW-0285">Flavoprotein</keyword>
<dbReference type="Pfam" id="PF00258">
    <property type="entry name" value="Flavodoxin_1"/>
    <property type="match status" value="1"/>
</dbReference>
<proteinExistence type="inferred from homology"/>
<dbReference type="NCBIfam" id="NF006738">
    <property type="entry name" value="PRK09267.1-4"/>
    <property type="match status" value="1"/>
</dbReference>
<gene>
    <name evidence="8" type="ORF">PPRO1472_LOCUS1638</name>
</gene>
<dbReference type="PANTHER" id="PTHR42809:SF1">
    <property type="entry name" value="FLAVODOXIN 1"/>
    <property type="match status" value="1"/>
</dbReference>
<feature type="domain" description="Flavodoxin-like" evidence="7">
    <location>
        <begin position="30"/>
        <end position="194"/>
    </location>
</feature>
<dbReference type="NCBIfam" id="NF006739">
    <property type="entry name" value="PRK09267.1-5"/>
    <property type="match status" value="1"/>
</dbReference>
<dbReference type="PROSITE" id="PS50902">
    <property type="entry name" value="FLAVODOXIN_LIKE"/>
    <property type="match status" value="1"/>
</dbReference>